<organism evidence="2 3">
    <name type="scientific">Teretinema zuelzerae</name>
    <dbReference type="NCBI Taxonomy" id="156"/>
    <lineage>
        <taxon>Bacteria</taxon>
        <taxon>Pseudomonadati</taxon>
        <taxon>Spirochaetota</taxon>
        <taxon>Spirochaetia</taxon>
        <taxon>Spirochaetales</taxon>
        <taxon>Treponemataceae</taxon>
        <taxon>Teretinema</taxon>
    </lineage>
</organism>
<keyword evidence="3" id="KW-1185">Reference proteome</keyword>
<evidence type="ECO:0000256" key="1">
    <source>
        <dbReference type="SAM" id="MobiDB-lite"/>
    </source>
</evidence>
<name>A0AAE3EHN2_9SPIR</name>
<gene>
    <name evidence="2" type="ORF">K7J14_04655</name>
</gene>
<sequence length="51" mass="5783">MTPEPNRRQAERPNGVPPDYPGRKELCAVLQGRAGLPASFVYRTKRQDETK</sequence>
<dbReference type="Proteomes" id="UP001198163">
    <property type="component" value="Unassembled WGS sequence"/>
</dbReference>
<protein>
    <submittedName>
        <fullName evidence="2">Uncharacterized protein</fullName>
    </submittedName>
</protein>
<feature type="compositionally biased region" description="Basic and acidic residues" evidence="1">
    <location>
        <begin position="1"/>
        <end position="11"/>
    </location>
</feature>
<accession>A0AAE3EHN2</accession>
<evidence type="ECO:0000313" key="2">
    <source>
        <dbReference type="EMBL" id="MCD1653988.1"/>
    </source>
</evidence>
<dbReference type="AlphaFoldDB" id="A0AAE3EHN2"/>
<feature type="region of interest" description="Disordered" evidence="1">
    <location>
        <begin position="1"/>
        <end position="23"/>
    </location>
</feature>
<comment type="caution">
    <text evidence="2">The sequence shown here is derived from an EMBL/GenBank/DDBJ whole genome shotgun (WGS) entry which is preliminary data.</text>
</comment>
<evidence type="ECO:0000313" key="3">
    <source>
        <dbReference type="Proteomes" id="UP001198163"/>
    </source>
</evidence>
<reference evidence="2" key="1">
    <citation type="submission" date="2021-08" db="EMBL/GenBank/DDBJ databases">
        <title>Comparative analyses of Brucepasteria parasyntrophica and Teretinema zuelzerae.</title>
        <authorList>
            <person name="Song Y."/>
            <person name="Brune A."/>
        </authorList>
    </citation>
    <scope>NUCLEOTIDE SEQUENCE</scope>
    <source>
        <strain evidence="2">DSM 1903</strain>
    </source>
</reference>
<proteinExistence type="predicted"/>
<dbReference type="EMBL" id="JAINWA010000001">
    <property type="protein sequence ID" value="MCD1653988.1"/>
    <property type="molecule type" value="Genomic_DNA"/>
</dbReference>
<dbReference type="RefSeq" id="WP_230753707.1">
    <property type="nucleotide sequence ID" value="NZ_JAINWA010000001.1"/>
</dbReference>